<evidence type="ECO:0000256" key="2">
    <source>
        <dbReference type="SAM" id="Phobius"/>
    </source>
</evidence>
<protein>
    <submittedName>
        <fullName evidence="3">Uncharacterized protein</fullName>
    </submittedName>
</protein>
<name>A0AAV5U8H1_9BILA</name>
<feature type="non-terminal residue" evidence="3">
    <location>
        <position position="1"/>
    </location>
</feature>
<evidence type="ECO:0000256" key="1">
    <source>
        <dbReference type="SAM" id="MobiDB-lite"/>
    </source>
</evidence>
<dbReference type="EMBL" id="BTSX01000005">
    <property type="protein sequence ID" value="GMT02680.1"/>
    <property type="molecule type" value="Genomic_DNA"/>
</dbReference>
<evidence type="ECO:0000313" key="3">
    <source>
        <dbReference type="EMBL" id="GMT02680.1"/>
    </source>
</evidence>
<evidence type="ECO:0000313" key="4">
    <source>
        <dbReference type="Proteomes" id="UP001432027"/>
    </source>
</evidence>
<comment type="caution">
    <text evidence="3">The sequence shown here is derived from an EMBL/GenBank/DDBJ whole genome shotgun (WGS) entry which is preliminary data.</text>
</comment>
<dbReference type="Proteomes" id="UP001432027">
    <property type="component" value="Unassembled WGS sequence"/>
</dbReference>
<accession>A0AAV5U8H1</accession>
<keyword evidence="2" id="KW-0472">Membrane</keyword>
<keyword evidence="2" id="KW-0812">Transmembrane</keyword>
<keyword evidence="4" id="KW-1185">Reference proteome</keyword>
<dbReference type="AlphaFoldDB" id="A0AAV5U8H1"/>
<feature type="compositionally biased region" description="Basic residues" evidence="1">
    <location>
        <begin position="78"/>
        <end position="94"/>
    </location>
</feature>
<feature type="transmembrane region" description="Helical" evidence="2">
    <location>
        <begin position="121"/>
        <end position="146"/>
    </location>
</feature>
<organism evidence="3 4">
    <name type="scientific">Pristionchus entomophagus</name>
    <dbReference type="NCBI Taxonomy" id="358040"/>
    <lineage>
        <taxon>Eukaryota</taxon>
        <taxon>Metazoa</taxon>
        <taxon>Ecdysozoa</taxon>
        <taxon>Nematoda</taxon>
        <taxon>Chromadorea</taxon>
        <taxon>Rhabditida</taxon>
        <taxon>Rhabditina</taxon>
        <taxon>Diplogasteromorpha</taxon>
        <taxon>Diplogasteroidea</taxon>
        <taxon>Neodiplogasteridae</taxon>
        <taxon>Pristionchus</taxon>
    </lineage>
</organism>
<reference evidence="3" key="1">
    <citation type="submission" date="2023-10" db="EMBL/GenBank/DDBJ databases">
        <title>Genome assembly of Pristionchus species.</title>
        <authorList>
            <person name="Yoshida K."/>
            <person name="Sommer R.J."/>
        </authorList>
    </citation>
    <scope>NUCLEOTIDE SEQUENCE</scope>
    <source>
        <strain evidence="3">RS0144</strain>
    </source>
</reference>
<sequence length="152" mass="17035">RNLVMPWSNKRMTDSGLEHCRAQYDALTANTDVYFEIEKSSGCSVSRRLRSNVEECVTPSPPREDHHYITATTIATSRRSHKGPGRPHPLHRTRSPVTAYRQSENNTTACPVVVDSSHLPLLYLSVALNAFFVTTCSVFLCLCCAASSKMRY</sequence>
<proteinExistence type="predicted"/>
<feature type="region of interest" description="Disordered" evidence="1">
    <location>
        <begin position="75"/>
        <end position="96"/>
    </location>
</feature>
<gene>
    <name evidence="3" type="ORF">PENTCL1PPCAC_24854</name>
</gene>
<keyword evidence="2" id="KW-1133">Transmembrane helix</keyword>